<proteinExistence type="predicted"/>
<organism evidence="1">
    <name type="scientific">Rhizophora mucronata</name>
    <name type="common">Asiatic mangrove</name>
    <dbReference type="NCBI Taxonomy" id="61149"/>
    <lineage>
        <taxon>Eukaryota</taxon>
        <taxon>Viridiplantae</taxon>
        <taxon>Streptophyta</taxon>
        <taxon>Embryophyta</taxon>
        <taxon>Tracheophyta</taxon>
        <taxon>Spermatophyta</taxon>
        <taxon>Magnoliopsida</taxon>
        <taxon>eudicotyledons</taxon>
        <taxon>Gunneridae</taxon>
        <taxon>Pentapetalae</taxon>
        <taxon>rosids</taxon>
        <taxon>fabids</taxon>
        <taxon>Malpighiales</taxon>
        <taxon>Rhizophoraceae</taxon>
        <taxon>Rhizophora</taxon>
    </lineage>
</organism>
<evidence type="ECO:0000313" key="1">
    <source>
        <dbReference type="EMBL" id="MBX59331.1"/>
    </source>
</evidence>
<dbReference type="AlphaFoldDB" id="A0A2P2PX88"/>
<reference evidence="1" key="1">
    <citation type="submission" date="2018-02" db="EMBL/GenBank/DDBJ databases">
        <title>Rhizophora mucronata_Transcriptome.</title>
        <authorList>
            <person name="Meera S.P."/>
            <person name="Sreeshan A."/>
            <person name="Augustine A."/>
        </authorList>
    </citation>
    <scope>NUCLEOTIDE SEQUENCE</scope>
    <source>
        <tissue evidence="1">Leaf</tissue>
    </source>
</reference>
<protein>
    <submittedName>
        <fullName evidence="1">Uncharacterized protein</fullName>
    </submittedName>
</protein>
<accession>A0A2P2PX88</accession>
<dbReference type="EMBL" id="GGEC01078847">
    <property type="protein sequence ID" value="MBX59331.1"/>
    <property type="molecule type" value="Transcribed_RNA"/>
</dbReference>
<name>A0A2P2PX88_RHIMU</name>
<sequence length="27" mass="3170">MTACVICFFKVFRLWATRRGLLLDHAT</sequence>